<keyword evidence="3" id="KW-0813">Transport</keyword>
<proteinExistence type="inferred from homology"/>
<evidence type="ECO:0000256" key="5">
    <source>
        <dbReference type="ARBA" id="ARBA00022692"/>
    </source>
</evidence>
<protein>
    <submittedName>
        <fullName evidence="10">MFS transporter</fullName>
    </submittedName>
</protein>
<evidence type="ECO:0000256" key="4">
    <source>
        <dbReference type="ARBA" id="ARBA00022475"/>
    </source>
</evidence>
<dbReference type="InterPro" id="IPR020846">
    <property type="entry name" value="MFS_dom"/>
</dbReference>
<organism evidence="10 11">
    <name type="scientific">Saccharopolyspora halophila</name>
    <dbReference type="NCBI Taxonomy" id="405551"/>
    <lineage>
        <taxon>Bacteria</taxon>
        <taxon>Bacillati</taxon>
        <taxon>Actinomycetota</taxon>
        <taxon>Actinomycetes</taxon>
        <taxon>Pseudonocardiales</taxon>
        <taxon>Pseudonocardiaceae</taxon>
        <taxon>Saccharopolyspora</taxon>
    </lineage>
</organism>
<keyword evidence="5 8" id="KW-0812">Transmembrane</keyword>
<feature type="transmembrane region" description="Helical" evidence="8">
    <location>
        <begin position="344"/>
        <end position="365"/>
    </location>
</feature>
<dbReference type="PROSITE" id="PS50850">
    <property type="entry name" value="MFS"/>
    <property type="match status" value="1"/>
</dbReference>
<dbReference type="PANTHER" id="PTHR43271:SF2">
    <property type="entry name" value="BLL2771 PROTEIN"/>
    <property type="match status" value="1"/>
</dbReference>
<feature type="transmembrane region" description="Helical" evidence="8">
    <location>
        <begin position="173"/>
        <end position="193"/>
    </location>
</feature>
<comment type="subcellular location">
    <subcellularLocation>
        <location evidence="1">Cell membrane</location>
        <topology evidence="1">Multi-pass membrane protein</topology>
    </subcellularLocation>
</comment>
<dbReference type="InterPro" id="IPR011701">
    <property type="entry name" value="MFS"/>
</dbReference>
<comment type="similarity">
    <text evidence="2">Belongs to the major facilitator superfamily.</text>
</comment>
<dbReference type="EMBL" id="BAAARA010000004">
    <property type="protein sequence ID" value="GAA2342147.1"/>
    <property type="molecule type" value="Genomic_DNA"/>
</dbReference>
<accession>A0ABP5SZA0</accession>
<keyword evidence="4" id="KW-1003">Cell membrane</keyword>
<feature type="transmembrane region" description="Helical" evidence="8">
    <location>
        <begin position="309"/>
        <end position="332"/>
    </location>
</feature>
<dbReference type="PANTHER" id="PTHR43271">
    <property type="entry name" value="BLL2771 PROTEIN"/>
    <property type="match status" value="1"/>
</dbReference>
<comment type="caution">
    <text evidence="10">The sequence shown here is derived from an EMBL/GenBank/DDBJ whole genome shotgun (WGS) entry which is preliminary data.</text>
</comment>
<name>A0ABP5SZA0_9PSEU</name>
<dbReference type="SUPFAM" id="SSF103473">
    <property type="entry name" value="MFS general substrate transporter"/>
    <property type="match status" value="1"/>
</dbReference>
<keyword evidence="7 8" id="KW-0472">Membrane</keyword>
<dbReference type="Gene3D" id="1.20.1250.20">
    <property type="entry name" value="MFS general substrate transporter like domains"/>
    <property type="match status" value="1"/>
</dbReference>
<feature type="transmembrane region" description="Helical" evidence="8">
    <location>
        <begin position="141"/>
        <end position="161"/>
    </location>
</feature>
<evidence type="ECO:0000256" key="3">
    <source>
        <dbReference type="ARBA" id="ARBA00022448"/>
    </source>
</evidence>
<evidence type="ECO:0000313" key="11">
    <source>
        <dbReference type="Proteomes" id="UP001501218"/>
    </source>
</evidence>
<gene>
    <name evidence="10" type="ORF">GCM10009854_18380</name>
</gene>
<feature type="transmembrane region" description="Helical" evidence="8">
    <location>
        <begin position="20"/>
        <end position="43"/>
    </location>
</feature>
<evidence type="ECO:0000259" key="9">
    <source>
        <dbReference type="PROSITE" id="PS50850"/>
    </source>
</evidence>
<feature type="transmembrane region" description="Helical" evidence="8">
    <location>
        <begin position="85"/>
        <end position="109"/>
    </location>
</feature>
<evidence type="ECO:0000256" key="1">
    <source>
        <dbReference type="ARBA" id="ARBA00004651"/>
    </source>
</evidence>
<evidence type="ECO:0000256" key="7">
    <source>
        <dbReference type="ARBA" id="ARBA00023136"/>
    </source>
</evidence>
<feature type="transmembrane region" description="Helical" evidence="8">
    <location>
        <begin position="286"/>
        <end position="303"/>
    </location>
</feature>
<feature type="transmembrane region" description="Helical" evidence="8">
    <location>
        <begin position="371"/>
        <end position="394"/>
    </location>
</feature>
<evidence type="ECO:0000256" key="8">
    <source>
        <dbReference type="SAM" id="Phobius"/>
    </source>
</evidence>
<sequence>MSTSTEAARGDGWAPTGPTIAVLVLSGVLVNGQMYAVLPLFELMSTSFGVGPEQVAWTATAFAIAYACGALLSGPLSDWLGQRRVVVAALVATGVATAVVPASAGLFAACASRAVQGFAAGSFGPPLLSYVGQHVRPARRALVFSCFASSMLGSAVVLQVVAQLVGDAWGWRAVFLLSSPCLLALAVAARAVLRPARSGQLAGARAAFVAMPRLLRAPPLLLLYAASLTMLTCFVGIYAAIALAGPPSIAGEPVALLALRASGLPALVAIPAALSLLTRLGAPTRLIAGLGVASAAALAMAVVSGSVLALAGLLLVFVAAAALAAPAMMQSITARVAPGEQGGASALFAFLIFLGAGVGPLLAAGLASRGFAAIALVFAGLLAVGAGLSALSAWSAGRARARQDTAAGRFGQSGVPRASDR</sequence>
<feature type="domain" description="Major facilitator superfamily (MFS) profile" evidence="9">
    <location>
        <begin position="19"/>
        <end position="397"/>
    </location>
</feature>
<dbReference type="Pfam" id="PF07690">
    <property type="entry name" value="MFS_1"/>
    <property type="match status" value="1"/>
</dbReference>
<evidence type="ECO:0000256" key="2">
    <source>
        <dbReference type="ARBA" id="ARBA00008335"/>
    </source>
</evidence>
<evidence type="ECO:0000256" key="6">
    <source>
        <dbReference type="ARBA" id="ARBA00022989"/>
    </source>
</evidence>
<keyword evidence="11" id="KW-1185">Reference proteome</keyword>
<dbReference type="InterPro" id="IPR036259">
    <property type="entry name" value="MFS_trans_sf"/>
</dbReference>
<feature type="transmembrane region" description="Helical" evidence="8">
    <location>
        <begin position="253"/>
        <end position="274"/>
    </location>
</feature>
<reference evidence="11" key="1">
    <citation type="journal article" date="2019" name="Int. J. Syst. Evol. Microbiol.">
        <title>The Global Catalogue of Microorganisms (GCM) 10K type strain sequencing project: providing services to taxonomists for standard genome sequencing and annotation.</title>
        <authorList>
            <consortium name="The Broad Institute Genomics Platform"/>
            <consortium name="The Broad Institute Genome Sequencing Center for Infectious Disease"/>
            <person name="Wu L."/>
            <person name="Ma J."/>
        </authorList>
    </citation>
    <scope>NUCLEOTIDE SEQUENCE [LARGE SCALE GENOMIC DNA]</scope>
    <source>
        <strain evidence="11">JCM 16221</strain>
    </source>
</reference>
<keyword evidence="6 8" id="KW-1133">Transmembrane helix</keyword>
<dbReference type="Proteomes" id="UP001501218">
    <property type="component" value="Unassembled WGS sequence"/>
</dbReference>
<feature type="transmembrane region" description="Helical" evidence="8">
    <location>
        <begin position="221"/>
        <end position="241"/>
    </location>
</feature>
<dbReference type="RefSeq" id="WP_344128784.1">
    <property type="nucleotide sequence ID" value="NZ_BAAARA010000004.1"/>
</dbReference>
<feature type="transmembrane region" description="Helical" evidence="8">
    <location>
        <begin position="55"/>
        <end position="73"/>
    </location>
</feature>
<evidence type="ECO:0000313" key="10">
    <source>
        <dbReference type="EMBL" id="GAA2342147.1"/>
    </source>
</evidence>